<dbReference type="SUPFAM" id="SSF51569">
    <property type="entry name" value="Aldolase"/>
    <property type="match status" value="1"/>
</dbReference>
<evidence type="ECO:0000256" key="1">
    <source>
        <dbReference type="ARBA" id="ARBA00004694"/>
    </source>
</evidence>
<evidence type="ECO:0000256" key="4">
    <source>
        <dbReference type="ARBA" id="ARBA00023133"/>
    </source>
</evidence>
<evidence type="ECO:0000256" key="5">
    <source>
        <dbReference type="ARBA" id="ARBA00023239"/>
    </source>
</evidence>
<dbReference type="GO" id="GO:0005829">
    <property type="term" value="C:cytosol"/>
    <property type="evidence" value="ECO:0007669"/>
    <property type="project" value="TreeGrafter"/>
</dbReference>
<dbReference type="GO" id="GO:0008270">
    <property type="term" value="F:zinc ion binding"/>
    <property type="evidence" value="ECO:0007669"/>
    <property type="project" value="TreeGrafter"/>
</dbReference>
<evidence type="ECO:0000256" key="7">
    <source>
        <dbReference type="ARBA" id="ARBA00025628"/>
    </source>
</evidence>
<dbReference type="OrthoDB" id="1530at2759"/>
<gene>
    <name evidence="11" type="ORF">As57867_013094</name>
</gene>
<keyword evidence="4" id="KW-0350">Heme biosynthesis</keyword>
<proteinExistence type="inferred from homology"/>
<evidence type="ECO:0000256" key="9">
    <source>
        <dbReference type="ARBA" id="ARBA00047651"/>
    </source>
</evidence>
<dbReference type="Pfam" id="PF00490">
    <property type="entry name" value="ALAD"/>
    <property type="match status" value="1"/>
</dbReference>
<evidence type="ECO:0000313" key="11">
    <source>
        <dbReference type="EMBL" id="KAF0696105.1"/>
    </source>
</evidence>
<name>A0A6A4YL96_9STRA</name>
<dbReference type="PRINTS" id="PR00144">
    <property type="entry name" value="DALDHYDRTASE"/>
</dbReference>
<dbReference type="GO" id="GO:0006782">
    <property type="term" value="P:protoporphyrinogen IX biosynthetic process"/>
    <property type="evidence" value="ECO:0007669"/>
    <property type="project" value="UniProtKB-UniPathway"/>
</dbReference>
<dbReference type="PANTHER" id="PTHR11458">
    <property type="entry name" value="DELTA-AMINOLEVULINIC ACID DEHYDRATASE"/>
    <property type="match status" value="1"/>
</dbReference>
<dbReference type="InterPro" id="IPR001731">
    <property type="entry name" value="ALAD"/>
</dbReference>
<evidence type="ECO:0000256" key="6">
    <source>
        <dbReference type="ARBA" id="ARBA00023244"/>
    </source>
</evidence>
<keyword evidence="6" id="KW-0627">Porphyrin biosynthesis</keyword>
<accession>A0A6A4YL96</accession>
<comment type="function">
    <text evidence="7">Catalyzes an early step in the biosynthesis of tetrapyrroles. Binds two molecules of 5-aminolevulinate per subunit, each at a distinct site, and catalyzes their condensation to form porphobilinogen.</text>
</comment>
<evidence type="ECO:0000256" key="8">
    <source>
        <dbReference type="ARBA" id="ARBA00032837"/>
    </source>
</evidence>
<evidence type="ECO:0000256" key="3">
    <source>
        <dbReference type="ARBA" id="ARBA00012053"/>
    </source>
</evidence>
<keyword evidence="5" id="KW-0456">Lyase</keyword>
<organism evidence="11">
    <name type="scientific">Aphanomyces stellatus</name>
    <dbReference type="NCBI Taxonomy" id="120398"/>
    <lineage>
        <taxon>Eukaryota</taxon>
        <taxon>Sar</taxon>
        <taxon>Stramenopiles</taxon>
        <taxon>Oomycota</taxon>
        <taxon>Saprolegniomycetes</taxon>
        <taxon>Saprolegniales</taxon>
        <taxon>Verrucalvaceae</taxon>
        <taxon>Aphanomyces</taxon>
    </lineage>
</organism>
<dbReference type="GO" id="GO:0004655">
    <property type="term" value="F:porphobilinogen synthase activity"/>
    <property type="evidence" value="ECO:0007669"/>
    <property type="project" value="UniProtKB-EC"/>
</dbReference>
<dbReference type="AlphaFoldDB" id="A0A6A4YL96"/>
<protein>
    <recommendedName>
        <fullName evidence="3">porphobilinogen synthase</fullName>
        <ecNumber evidence="3">4.2.1.24</ecNumber>
    </recommendedName>
    <alternativeName>
        <fullName evidence="8">Porphobilinogen synthase</fullName>
    </alternativeName>
</protein>
<dbReference type="PANTHER" id="PTHR11458:SF0">
    <property type="entry name" value="DELTA-AMINOLEVULINIC ACID DEHYDRATASE"/>
    <property type="match status" value="1"/>
</dbReference>
<reference evidence="11" key="1">
    <citation type="submission" date="2019-06" db="EMBL/GenBank/DDBJ databases">
        <title>Genomics analysis of Aphanomyces spp. identifies a new class of oomycete effector associated with host adaptation.</title>
        <authorList>
            <person name="Gaulin E."/>
        </authorList>
    </citation>
    <scope>NUCLEOTIDE SEQUENCE</scope>
    <source>
        <strain evidence="11">CBS 578.67</strain>
    </source>
</reference>
<dbReference type="Gene3D" id="3.20.20.70">
    <property type="entry name" value="Aldolase class I"/>
    <property type="match status" value="1"/>
</dbReference>
<dbReference type="SMART" id="SM01004">
    <property type="entry name" value="ALAD"/>
    <property type="match status" value="1"/>
</dbReference>
<comment type="pathway">
    <text evidence="1">Porphyrin-containing compound metabolism; protoporphyrin-IX biosynthesis; coproporphyrinogen-III from 5-aminolevulinate: step 1/4.</text>
</comment>
<comment type="similarity">
    <text evidence="2 10">Belongs to the ALAD family.</text>
</comment>
<dbReference type="InterPro" id="IPR013785">
    <property type="entry name" value="Aldolase_TIM"/>
</dbReference>
<sequence>MQLQIDDQVEHVGKGADRVTSCKHCGGKMTSQSKDRWKMHMRQCAAAPLEVRHAYPTPKRKHFNLGDTEDTSLPTRKREMAIPFPMDDAAFTTNTIAPSNLPPRALHAGLSHPAMRAWTEPTLHASQLIYPLFITGRPDDNPIRGLEPNVQWGNRANFASLVAHLDALVAKGLRSVMLFGVVELKDGNGCMADDESTPVIACMKVLRKELPTLLVSCDVCMCEYTDHGHCGLLKTVEHDADPIIDNAATVVRLADIALAYAKAGAHMVCPSDMMDNRIGVIRAKLNDHGFAHVSIMAYTSKKASCMYAPFRDAVESTFKGDRKRYQHPVGSASHALLAYERDVAEGADSVIVKP</sequence>
<dbReference type="EC" id="4.2.1.24" evidence="3"/>
<dbReference type="EMBL" id="VJMH01005433">
    <property type="protein sequence ID" value="KAF0696105.1"/>
    <property type="molecule type" value="Genomic_DNA"/>
</dbReference>
<evidence type="ECO:0000256" key="10">
    <source>
        <dbReference type="RuleBase" id="RU004161"/>
    </source>
</evidence>
<comment type="caution">
    <text evidence="11">The sequence shown here is derived from an EMBL/GenBank/DDBJ whole genome shotgun (WGS) entry which is preliminary data.</text>
</comment>
<feature type="non-terminal residue" evidence="11">
    <location>
        <position position="354"/>
    </location>
</feature>
<dbReference type="UniPathway" id="UPA00251">
    <property type="reaction ID" value="UER00318"/>
</dbReference>
<evidence type="ECO:0000256" key="2">
    <source>
        <dbReference type="ARBA" id="ARBA00008055"/>
    </source>
</evidence>
<comment type="catalytic activity">
    <reaction evidence="9">
        <text>2 5-aminolevulinate = porphobilinogen + 2 H2O + H(+)</text>
        <dbReference type="Rhea" id="RHEA:24064"/>
        <dbReference type="ChEBI" id="CHEBI:15377"/>
        <dbReference type="ChEBI" id="CHEBI:15378"/>
        <dbReference type="ChEBI" id="CHEBI:58126"/>
        <dbReference type="ChEBI" id="CHEBI:356416"/>
        <dbReference type="EC" id="4.2.1.24"/>
    </reaction>
</comment>